<evidence type="ECO:0000256" key="5">
    <source>
        <dbReference type="ARBA" id="ARBA00023163"/>
    </source>
</evidence>
<dbReference type="Pfam" id="PF01029">
    <property type="entry name" value="NusB"/>
    <property type="match status" value="1"/>
</dbReference>
<proteinExistence type="inferred from homology"/>
<gene>
    <name evidence="6" type="primary">nusB</name>
    <name evidence="9" type="ORF">Nstercoris_00709</name>
</gene>
<evidence type="ECO:0000256" key="4">
    <source>
        <dbReference type="ARBA" id="ARBA00023015"/>
    </source>
</evidence>
<dbReference type="GO" id="GO:0031564">
    <property type="term" value="P:transcription antitermination"/>
    <property type="evidence" value="ECO:0007669"/>
    <property type="project" value="UniProtKB-KW"/>
</dbReference>
<sequence>MIPTDAVPPSKSTHKRKGRGKNRRRLSRELALQGIYQWHLAGGNAAEIDLQLQQVNFYGKADGAYFSELLQGALQHGTELETQIQLHLDRHLAELSPVEYSILLIGTYEMMHRPEIPYRAIINEAIELAKSYGGTDGHKYVNGVLDKLAAQLRTVEFQHALSMRKSY</sequence>
<dbReference type="GO" id="GO:0005829">
    <property type="term" value="C:cytosol"/>
    <property type="evidence" value="ECO:0007669"/>
    <property type="project" value="TreeGrafter"/>
</dbReference>
<accession>A0A4Y1YNK4</accession>
<dbReference type="PANTHER" id="PTHR11078">
    <property type="entry name" value="N UTILIZATION SUBSTANCE PROTEIN B-RELATED"/>
    <property type="match status" value="1"/>
</dbReference>
<dbReference type="GO" id="GO:0006353">
    <property type="term" value="P:DNA-templated transcription termination"/>
    <property type="evidence" value="ECO:0007669"/>
    <property type="project" value="UniProtKB-UniRule"/>
</dbReference>
<dbReference type="InterPro" id="IPR035926">
    <property type="entry name" value="NusB-like_sf"/>
</dbReference>
<evidence type="ECO:0000256" key="2">
    <source>
        <dbReference type="ARBA" id="ARBA00022814"/>
    </source>
</evidence>
<keyword evidence="10" id="KW-1185">Reference proteome</keyword>
<keyword evidence="5 6" id="KW-0804">Transcription</keyword>
<evidence type="ECO:0000313" key="10">
    <source>
        <dbReference type="Proteomes" id="UP000316473"/>
    </source>
</evidence>
<organism evidence="9 10">
    <name type="scientific">Nitrosomonas stercoris</name>
    <dbReference type="NCBI Taxonomy" id="1444684"/>
    <lineage>
        <taxon>Bacteria</taxon>
        <taxon>Pseudomonadati</taxon>
        <taxon>Pseudomonadota</taxon>
        <taxon>Betaproteobacteria</taxon>
        <taxon>Nitrosomonadales</taxon>
        <taxon>Nitrosomonadaceae</taxon>
        <taxon>Nitrosomonas</taxon>
    </lineage>
</organism>
<feature type="compositionally biased region" description="Basic residues" evidence="7">
    <location>
        <begin position="12"/>
        <end position="23"/>
    </location>
</feature>
<feature type="region of interest" description="Disordered" evidence="7">
    <location>
        <begin position="1"/>
        <end position="23"/>
    </location>
</feature>
<comment type="similarity">
    <text evidence="1 6">Belongs to the NusB family.</text>
</comment>
<dbReference type="NCBIfam" id="TIGR01951">
    <property type="entry name" value="nusB"/>
    <property type="match status" value="1"/>
</dbReference>
<dbReference type="InterPro" id="IPR006027">
    <property type="entry name" value="NusB_RsmB_TIM44"/>
</dbReference>
<evidence type="ECO:0000256" key="3">
    <source>
        <dbReference type="ARBA" id="ARBA00022884"/>
    </source>
</evidence>
<evidence type="ECO:0000313" key="9">
    <source>
        <dbReference type="EMBL" id="BBL34473.1"/>
    </source>
</evidence>
<evidence type="ECO:0000256" key="6">
    <source>
        <dbReference type="HAMAP-Rule" id="MF_00073"/>
    </source>
</evidence>
<dbReference type="Proteomes" id="UP000316473">
    <property type="component" value="Chromosome"/>
</dbReference>
<evidence type="ECO:0000256" key="1">
    <source>
        <dbReference type="ARBA" id="ARBA00005952"/>
    </source>
</evidence>
<keyword evidence="3 6" id="KW-0694">RNA-binding</keyword>
<name>A0A4Y1YNK4_9PROT</name>
<dbReference type="KEGG" id="nst:Nstercoris_00709"/>
<keyword evidence="2 6" id="KW-0889">Transcription antitermination</keyword>
<dbReference type="SUPFAM" id="SSF48013">
    <property type="entry name" value="NusB-like"/>
    <property type="match status" value="1"/>
</dbReference>
<comment type="function">
    <text evidence="6">Involved in transcription antitermination. Required for transcription of ribosomal RNA (rRNA) genes. Binds specifically to the boxA antiterminator sequence of the ribosomal RNA (rrn) operons.</text>
</comment>
<keyword evidence="4 6" id="KW-0805">Transcription regulation</keyword>
<evidence type="ECO:0000259" key="8">
    <source>
        <dbReference type="Pfam" id="PF01029"/>
    </source>
</evidence>
<dbReference type="HAMAP" id="MF_00073">
    <property type="entry name" value="NusB"/>
    <property type="match status" value="1"/>
</dbReference>
<dbReference type="PANTHER" id="PTHR11078:SF3">
    <property type="entry name" value="ANTITERMINATION NUSB DOMAIN-CONTAINING PROTEIN"/>
    <property type="match status" value="1"/>
</dbReference>
<dbReference type="AlphaFoldDB" id="A0A4Y1YNK4"/>
<dbReference type="InterPro" id="IPR011605">
    <property type="entry name" value="NusB_fam"/>
</dbReference>
<feature type="domain" description="NusB/RsmB/TIM44" evidence="8">
    <location>
        <begin position="27"/>
        <end position="149"/>
    </location>
</feature>
<dbReference type="EMBL" id="AP019755">
    <property type="protein sequence ID" value="BBL34473.1"/>
    <property type="molecule type" value="Genomic_DNA"/>
</dbReference>
<reference evidence="9 10" key="1">
    <citation type="submission" date="2019-06" db="EMBL/GenBank/DDBJ databases">
        <title>Nitrosomonas stercoris KYUHI-S whole genome shotgun sequence.</title>
        <authorList>
            <person name="Nakagawa T."/>
            <person name="Tsuchiya Y."/>
            <person name="Takahashi R."/>
        </authorList>
    </citation>
    <scope>NUCLEOTIDE SEQUENCE [LARGE SCALE GENOMIC DNA]</scope>
    <source>
        <strain evidence="9 10">KYUHI-S</strain>
    </source>
</reference>
<dbReference type="GO" id="GO:0003723">
    <property type="term" value="F:RNA binding"/>
    <property type="evidence" value="ECO:0007669"/>
    <property type="project" value="UniProtKB-UniRule"/>
</dbReference>
<evidence type="ECO:0000256" key="7">
    <source>
        <dbReference type="SAM" id="MobiDB-lite"/>
    </source>
</evidence>
<dbReference type="Gene3D" id="1.10.940.10">
    <property type="entry name" value="NusB-like"/>
    <property type="match status" value="1"/>
</dbReference>
<protein>
    <recommendedName>
        <fullName evidence="6">Transcription antitermination protein NusB</fullName>
    </recommendedName>
    <alternativeName>
        <fullName evidence="6">Antitermination factor NusB</fullName>
    </alternativeName>
</protein>